<accession>A0A016WZY4</accession>
<reference evidence="4" key="1">
    <citation type="journal article" date="2015" name="Nat. Genet.">
        <title>The genome and transcriptome of the zoonotic hookworm Ancylostoma ceylanicum identify infection-specific gene families.</title>
        <authorList>
            <person name="Schwarz E.M."/>
            <person name="Hu Y."/>
            <person name="Antoshechkin I."/>
            <person name="Miller M.M."/>
            <person name="Sternberg P.W."/>
            <person name="Aroian R.V."/>
        </authorList>
    </citation>
    <scope>NUCLEOTIDE SEQUENCE</scope>
    <source>
        <strain evidence="4">HY135</strain>
    </source>
</reference>
<protein>
    <recommendedName>
        <fullName evidence="2">DUF1758 domain-containing protein</fullName>
    </recommendedName>
</protein>
<proteinExistence type="predicted"/>
<evidence type="ECO:0000313" key="4">
    <source>
        <dbReference type="Proteomes" id="UP000024635"/>
    </source>
</evidence>
<name>A0A016WZY4_9BILA</name>
<dbReference type="SUPFAM" id="SSF50630">
    <property type="entry name" value="Acid proteases"/>
    <property type="match status" value="1"/>
</dbReference>
<dbReference type="Pfam" id="PF05585">
    <property type="entry name" value="DUF1758"/>
    <property type="match status" value="1"/>
</dbReference>
<gene>
    <name evidence="3" type="primary">Acey_s0458.g1826</name>
    <name evidence="3" type="ORF">Y032_0458g1826</name>
</gene>
<evidence type="ECO:0000256" key="1">
    <source>
        <dbReference type="SAM" id="MobiDB-lite"/>
    </source>
</evidence>
<feature type="domain" description="DUF1758" evidence="2">
    <location>
        <begin position="32"/>
        <end position="180"/>
    </location>
</feature>
<dbReference type="InterPro" id="IPR021109">
    <property type="entry name" value="Peptidase_aspartic_dom_sf"/>
</dbReference>
<dbReference type="EMBL" id="JARK01000058">
    <property type="protein sequence ID" value="EYC44533.1"/>
    <property type="molecule type" value="Genomic_DNA"/>
</dbReference>
<dbReference type="AlphaFoldDB" id="A0A016WZY4"/>
<dbReference type="InterPro" id="IPR008737">
    <property type="entry name" value="DUF1758"/>
</dbReference>
<comment type="caution">
    <text evidence="3">The sequence shown here is derived from an EMBL/GenBank/DDBJ whole genome shotgun (WGS) entry which is preliminary data.</text>
</comment>
<sequence length="233" mass="26081">MKRRQEDIKNAREKVNLLAASVQVLDKEHTPRDATVLLDTGSELSFIGDQFAKELGLPVEDSTSLTISTFGSHMPMEKSCNITTLKICDIEGREHAVRVYRSDYITGTIEQVDLDSKDLDFISRQTITLSLPKKLAVLHPQILLGCDYLWNFMMSTGKLTLPSGLQLIPTKFGCIVSGCQRANVTQPTKILTVQGTATEKETWDRYWSLESSSTHPHTTRTNRASATYYTNGH</sequence>
<evidence type="ECO:0000313" key="3">
    <source>
        <dbReference type="EMBL" id="EYC44533.1"/>
    </source>
</evidence>
<dbReference type="OrthoDB" id="5864896at2759"/>
<dbReference type="Gene3D" id="2.40.70.10">
    <property type="entry name" value="Acid Proteases"/>
    <property type="match status" value="1"/>
</dbReference>
<evidence type="ECO:0000259" key="2">
    <source>
        <dbReference type="Pfam" id="PF05585"/>
    </source>
</evidence>
<organism evidence="3 4">
    <name type="scientific">Ancylostoma ceylanicum</name>
    <dbReference type="NCBI Taxonomy" id="53326"/>
    <lineage>
        <taxon>Eukaryota</taxon>
        <taxon>Metazoa</taxon>
        <taxon>Ecdysozoa</taxon>
        <taxon>Nematoda</taxon>
        <taxon>Chromadorea</taxon>
        <taxon>Rhabditida</taxon>
        <taxon>Rhabditina</taxon>
        <taxon>Rhabditomorpha</taxon>
        <taxon>Strongyloidea</taxon>
        <taxon>Ancylostomatidae</taxon>
        <taxon>Ancylostomatinae</taxon>
        <taxon>Ancylostoma</taxon>
    </lineage>
</organism>
<keyword evidence="4" id="KW-1185">Reference proteome</keyword>
<feature type="region of interest" description="Disordered" evidence="1">
    <location>
        <begin position="211"/>
        <end position="233"/>
    </location>
</feature>
<dbReference type="Proteomes" id="UP000024635">
    <property type="component" value="Unassembled WGS sequence"/>
</dbReference>